<accession>A0A171DFL9</accession>
<protein>
    <submittedName>
        <fullName evidence="2">Membrane protein</fullName>
    </submittedName>
</protein>
<feature type="transmembrane region" description="Helical" evidence="1">
    <location>
        <begin position="48"/>
        <end position="70"/>
    </location>
</feature>
<dbReference type="RefSeq" id="WP_068898634.1">
    <property type="nucleotide sequence ID" value="NZ_BDCX01000009.1"/>
</dbReference>
<dbReference type="OrthoDB" id="3637911at2"/>
<sequence length="76" mass="8292">MRSPIQALGVLLVLQGVSGTIDQVAVQPFMSPFLNFFNRVVVERVDFFAGYEIFANLILAVLGVVVVVAADRIRPS</sequence>
<evidence type="ECO:0000313" key="2">
    <source>
        <dbReference type="EMBL" id="GAT68254.1"/>
    </source>
</evidence>
<keyword evidence="3" id="KW-1185">Reference proteome</keyword>
<reference evidence="3" key="2">
    <citation type="submission" date="2016-04" db="EMBL/GenBank/DDBJ databases">
        <title>Planomonospora sphaerica JCM9374 whole genome shotgun sequence.</title>
        <authorList>
            <person name="Suzuki T."/>
            <person name="Dohra H."/>
            <person name="Kodani S."/>
        </authorList>
    </citation>
    <scope>NUCLEOTIDE SEQUENCE [LARGE SCALE GENOMIC DNA]</scope>
    <source>
        <strain evidence="3">JCM 9374</strain>
    </source>
</reference>
<keyword evidence="1" id="KW-0472">Membrane</keyword>
<evidence type="ECO:0000313" key="3">
    <source>
        <dbReference type="Proteomes" id="UP000077701"/>
    </source>
</evidence>
<keyword evidence="1" id="KW-1133">Transmembrane helix</keyword>
<proteinExistence type="predicted"/>
<gene>
    <name evidence="2" type="ORF">PS9374_03916</name>
</gene>
<organism evidence="2 3">
    <name type="scientific">Planomonospora sphaerica</name>
    <dbReference type="NCBI Taxonomy" id="161355"/>
    <lineage>
        <taxon>Bacteria</taxon>
        <taxon>Bacillati</taxon>
        <taxon>Actinomycetota</taxon>
        <taxon>Actinomycetes</taxon>
        <taxon>Streptosporangiales</taxon>
        <taxon>Streptosporangiaceae</taxon>
        <taxon>Planomonospora</taxon>
    </lineage>
</organism>
<dbReference type="EMBL" id="BDCX01000009">
    <property type="protein sequence ID" value="GAT68254.1"/>
    <property type="molecule type" value="Genomic_DNA"/>
</dbReference>
<dbReference type="AlphaFoldDB" id="A0A171DFL9"/>
<reference evidence="2 3" key="1">
    <citation type="journal article" date="2016" name="Genome Announc.">
        <title>Draft Genome Sequence of Planomonospora sphaerica JCM9374, a Rare Actinomycete.</title>
        <authorList>
            <person name="Dohra H."/>
            <person name="Suzuki T."/>
            <person name="Inoue Y."/>
            <person name="Kodani S."/>
        </authorList>
    </citation>
    <scope>NUCLEOTIDE SEQUENCE [LARGE SCALE GENOMIC DNA]</scope>
    <source>
        <strain evidence="2 3">JCM 9374</strain>
    </source>
</reference>
<evidence type="ECO:0000256" key="1">
    <source>
        <dbReference type="SAM" id="Phobius"/>
    </source>
</evidence>
<comment type="caution">
    <text evidence="2">The sequence shown here is derived from an EMBL/GenBank/DDBJ whole genome shotgun (WGS) entry which is preliminary data.</text>
</comment>
<dbReference type="Proteomes" id="UP000077701">
    <property type="component" value="Unassembled WGS sequence"/>
</dbReference>
<name>A0A171DFL9_9ACTN</name>
<keyword evidence="1" id="KW-0812">Transmembrane</keyword>